<organism evidence="11 13">
    <name type="scientific">Bursaphelenchus xylophilus</name>
    <name type="common">Pinewood nematode worm</name>
    <name type="synonym">Aphelenchoides xylophilus</name>
    <dbReference type="NCBI Taxonomy" id="6326"/>
    <lineage>
        <taxon>Eukaryota</taxon>
        <taxon>Metazoa</taxon>
        <taxon>Ecdysozoa</taxon>
        <taxon>Nematoda</taxon>
        <taxon>Chromadorea</taxon>
        <taxon>Rhabditida</taxon>
        <taxon>Tylenchina</taxon>
        <taxon>Tylenchomorpha</taxon>
        <taxon>Aphelenchoidea</taxon>
        <taxon>Aphelenchoididae</taxon>
        <taxon>Bursaphelenchus</taxon>
    </lineage>
</organism>
<dbReference type="Pfam" id="PF00019">
    <property type="entry name" value="TGF_beta"/>
    <property type="match status" value="1"/>
</dbReference>
<keyword evidence="12" id="KW-1185">Reference proteome</keyword>
<dbReference type="PANTHER" id="PTHR11848:SF303">
    <property type="entry name" value="DAUER LARVA DEVELOPMENT REGULATORY GROWTH FACTOR DAF-7"/>
    <property type="match status" value="1"/>
</dbReference>
<dbReference type="WBParaSite" id="BXY_1513600.1">
    <property type="protein sequence ID" value="BXY_1513600.1"/>
    <property type="gene ID" value="BXY_1513600"/>
</dbReference>
<dbReference type="AlphaFoldDB" id="A0A1I7SPZ1"/>
<dbReference type="InterPro" id="IPR001839">
    <property type="entry name" value="TGF-b_C"/>
</dbReference>
<dbReference type="CDD" id="cd19378">
    <property type="entry name" value="TGF_beta_DAF7"/>
    <property type="match status" value="1"/>
</dbReference>
<dbReference type="InterPro" id="IPR029034">
    <property type="entry name" value="Cystine-knot_cytokine"/>
</dbReference>
<dbReference type="Proteomes" id="UP000582659">
    <property type="component" value="Unassembled WGS sequence"/>
</dbReference>
<keyword evidence="4 6" id="KW-0339">Growth factor</keyword>
<dbReference type="GO" id="GO:0008083">
    <property type="term" value="F:growth factor activity"/>
    <property type="evidence" value="ECO:0007669"/>
    <property type="project" value="UniProtKB-KW"/>
</dbReference>
<dbReference type="Gene3D" id="2.10.90.10">
    <property type="entry name" value="Cystine-knot cytokines"/>
    <property type="match status" value="1"/>
</dbReference>
<dbReference type="InterPro" id="IPR015615">
    <property type="entry name" value="TGF-beta-rel"/>
</dbReference>
<dbReference type="OrthoDB" id="5948587at2759"/>
<sequence>MNNLPVTSTTMSQVTRRTSTMWAAFAWTAVMAITIMPVISAASSTKCASCEVDRFDEYKQFRQNQILNDLLRKLELAAKPNVTIDYDNLPPIGRQNPRIRALIEQTIREKKRTKRSLPRLQEDMSHLYESDAANIPTSTFFMAEPAPWPVSEAVDISVFRLNRSLRRKYIYTATLHVYMRRPVLLRLSQQAVTFNVYQRYMNGSLGDKLATKYMTEDLDDKRLLAPVSIRLDGQDFQTWLEEQEREGREATLGLYAEIMYEGQNLVLQPRDGMATNQYLEFELFDMPGRSRRNSPHVCQAGQNETKCCLYDLIIDFEKVGWEFVIAPKRYNAYICNGDCNAMNQGMPLVSTHGSMTAKTQTDFYQCCHPKDYTGVTIVYVTESNQIWVKEVPGMVARKCGCA</sequence>
<dbReference type="EMBL" id="CAJFCV020000003">
    <property type="protein sequence ID" value="CAG9109380.1"/>
    <property type="molecule type" value="Genomic_DNA"/>
</dbReference>
<dbReference type="GO" id="GO:0005125">
    <property type="term" value="F:cytokine activity"/>
    <property type="evidence" value="ECO:0007669"/>
    <property type="project" value="TreeGrafter"/>
</dbReference>
<keyword evidence="7" id="KW-0812">Transmembrane</keyword>
<dbReference type="Proteomes" id="UP000659654">
    <property type="component" value="Unassembled WGS sequence"/>
</dbReference>
<evidence type="ECO:0000256" key="1">
    <source>
        <dbReference type="ARBA" id="ARBA00004613"/>
    </source>
</evidence>
<evidence type="ECO:0000256" key="2">
    <source>
        <dbReference type="ARBA" id="ARBA00006656"/>
    </source>
</evidence>
<name>A0A1I7SPZ1_BURXY</name>
<evidence type="ECO:0000256" key="4">
    <source>
        <dbReference type="ARBA" id="ARBA00023030"/>
    </source>
</evidence>
<evidence type="ECO:0000313" key="10">
    <source>
        <dbReference type="EMBL" id="CAG9109380.1"/>
    </source>
</evidence>
<evidence type="ECO:0000256" key="3">
    <source>
        <dbReference type="ARBA" id="ARBA00022525"/>
    </source>
</evidence>
<dbReference type="SMART" id="SM00204">
    <property type="entry name" value="TGFB"/>
    <property type="match status" value="1"/>
</dbReference>
<dbReference type="GO" id="GO:0005615">
    <property type="term" value="C:extracellular space"/>
    <property type="evidence" value="ECO:0007669"/>
    <property type="project" value="TreeGrafter"/>
</dbReference>
<dbReference type="SUPFAM" id="SSF57501">
    <property type="entry name" value="Cystine-knot cytokines"/>
    <property type="match status" value="1"/>
</dbReference>
<keyword evidence="5" id="KW-1015">Disulfide bond</keyword>
<feature type="transmembrane region" description="Helical" evidence="7">
    <location>
        <begin position="21"/>
        <end position="42"/>
    </location>
</feature>
<gene>
    <name evidence="9" type="ORF">BXYJ_LOCUS7163</name>
</gene>
<comment type="subcellular location">
    <subcellularLocation>
        <location evidence="1">Secreted</location>
    </subcellularLocation>
</comment>
<comment type="similarity">
    <text evidence="2 6">Belongs to the TGF-beta family.</text>
</comment>
<accession>A0A1I7SPZ1</accession>
<keyword evidence="7" id="KW-0472">Membrane</keyword>
<evidence type="ECO:0000313" key="13">
    <source>
        <dbReference type="WBParaSite" id="BXY_1513600.1"/>
    </source>
</evidence>
<keyword evidence="7" id="KW-1133">Transmembrane helix</keyword>
<dbReference type="Proteomes" id="UP000095284">
    <property type="component" value="Unplaced"/>
</dbReference>
<feature type="domain" description="TGF-beta family profile" evidence="8">
    <location>
        <begin position="289"/>
        <end position="402"/>
    </location>
</feature>
<dbReference type="InterPro" id="IPR017948">
    <property type="entry name" value="TGFb_CS"/>
</dbReference>
<evidence type="ECO:0000313" key="12">
    <source>
        <dbReference type="Proteomes" id="UP000659654"/>
    </source>
</evidence>
<evidence type="ECO:0000313" key="9">
    <source>
        <dbReference type="EMBL" id="CAD5222195.1"/>
    </source>
</evidence>
<protein>
    <submittedName>
        <fullName evidence="9">(pine wood nematode) hypothetical protein</fullName>
    </submittedName>
    <submittedName>
        <fullName evidence="13">DAF-7 protein</fullName>
    </submittedName>
</protein>
<proteinExistence type="inferred from homology"/>
<evidence type="ECO:0000256" key="5">
    <source>
        <dbReference type="ARBA" id="ARBA00023157"/>
    </source>
</evidence>
<evidence type="ECO:0000256" key="7">
    <source>
        <dbReference type="SAM" id="Phobius"/>
    </source>
</evidence>
<dbReference type="PANTHER" id="PTHR11848">
    <property type="entry name" value="TGF-BETA FAMILY"/>
    <property type="match status" value="1"/>
</dbReference>
<evidence type="ECO:0000259" key="8">
    <source>
        <dbReference type="PROSITE" id="PS51362"/>
    </source>
</evidence>
<keyword evidence="3" id="KW-0964">Secreted</keyword>
<evidence type="ECO:0000256" key="6">
    <source>
        <dbReference type="RuleBase" id="RU000354"/>
    </source>
</evidence>
<reference evidence="13" key="1">
    <citation type="submission" date="2016-11" db="UniProtKB">
        <authorList>
            <consortium name="WormBaseParasite"/>
        </authorList>
    </citation>
    <scope>IDENTIFICATION</scope>
</reference>
<reference evidence="10" key="2">
    <citation type="submission" date="2020-08" db="EMBL/GenBank/DDBJ databases">
        <authorList>
            <person name="Kikuchi T."/>
        </authorList>
    </citation>
    <scope>NUCLEOTIDE SEQUENCE</scope>
    <source>
        <strain evidence="9">Ka4C1</strain>
    </source>
</reference>
<dbReference type="PROSITE" id="PS00250">
    <property type="entry name" value="TGF_BETA_1"/>
    <property type="match status" value="1"/>
</dbReference>
<dbReference type="eggNOG" id="KOG3900">
    <property type="taxonomic scope" value="Eukaryota"/>
</dbReference>
<dbReference type="EMBL" id="CAJFDI010000003">
    <property type="protein sequence ID" value="CAD5222195.1"/>
    <property type="molecule type" value="Genomic_DNA"/>
</dbReference>
<dbReference type="PROSITE" id="PS51362">
    <property type="entry name" value="TGF_BETA_2"/>
    <property type="match status" value="1"/>
</dbReference>
<evidence type="ECO:0000313" key="11">
    <source>
        <dbReference type="Proteomes" id="UP000095284"/>
    </source>
</evidence>